<name>A0A2C5ZR99_9HYPO</name>
<gene>
    <name evidence="5" type="ORF">CDD82_7718</name>
</gene>
<dbReference type="CDD" id="cd03788">
    <property type="entry name" value="GT20_TPS"/>
    <property type="match status" value="1"/>
</dbReference>
<dbReference type="GO" id="GO:0030234">
    <property type="term" value="F:enzyme regulator activity"/>
    <property type="evidence" value="ECO:0007669"/>
    <property type="project" value="UniProtKB-ARBA"/>
</dbReference>
<proteinExistence type="predicted"/>
<dbReference type="OrthoDB" id="755951at2759"/>
<keyword evidence="3" id="KW-0597">Phosphoprotein</keyword>
<dbReference type="EMBL" id="NJEU01000093">
    <property type="protein sequence ID" value="PHH81841.1"/>
    <property type="molecule type" value="Genomic_DNA"/>
</dbReference>
<dbReference type="FunFam" id="3.40.50.2000:FF:000036">
    <property type="entry name" value="Alpha,alpha-trehalose-phosphate synthase subunit Tps2"/>
    <property type="match status" value="1"/>
</dbReference>
<accession>A0A2C5ZR99</accession>
<keyword evidence="2" id="KW-0963">Cytoplasm</keyword>
<dbReference type="FunFam" id="3.40.50.2000:FF:000099">
    <property type="entry name" value="Alpha,alpha-trehalose phosphate synthase subunit, putative"/>
    <property type="match status" value="1"/>
</dbReference>
<evidence type="ECO:0000256" key="1">
    <source>
        <dbReference type="ARBA" id="ARBA00004496"/>
    </source>
</evidence>
<dbReference type="Gene3D" id="3.40.50.2000">
    <property type="entry name" value="Glycogen Phosphorylase B"/>
    <property type="match status" value="2"/>
</dbReference>
<dbReference type="PANTHER" id="PTHR10788:SF15">
    <property type="entry name" value="TREHALOSE SYNTHASE COMPLEX REGULATORY SUBUNIT TPS3-RELATED"/>
    <property type="match status" value="1"/>
</dbReference>
<dbReference type="InterPro" id="IPR001830">
    <property type="entry name" value="Glyco_trans_20"/>
</dbReference>
<dbReference type="GO" id="GO:0004805">
    <property type="term" value="F:trehalose-phosphatase activity"/>
    <property type="evidence" value="ECO:0007669"/>
    <property type="project" value="TreeGrafter"/>
</dbReference>
<feature type="compositionally biased region" description="Polar residues" evidence="4">
    <location>
        <begin position="23"/>
        <end position="44"/>
    </location>
</feature>
<dbReference type="GO" id="GO:0005946">
    <property type="term" value="C:alpha,alpha-trehalose-phosphate synthase complex (UDP-forming)"/>
    <property type="evidence" value="ECO:0007669"/>
    <property type="project" value="TreeGrafter"/>
</dbReference>
<dbReference type="GO" id="GO:0005829">
    <property type="term" value="C:cytosol"/>
    <property type="evidence" value="ECO:0007669"/>
    <property type="project" value="TreeGrafter"/>
</dbReference>
<reference evidence="5 6" key="1">
    <citation type="submission" date="2017-06" db="EMBL/GenBank/DDBJ databases">
        <title>Ant-infecting Ophiocordyceps genomes reveal a high diversity of potential behavioral manipulation genes and a possible major role for enterotoxins.</title>
        <authorList>
            <person name="De Bekker C."/>
            <person name="Evans H.C."/>
            <person name="Brachmann A."/>
            <person name="Hughes D.P."/>
        </authorList>
    </citation>
    <scope>NUCLEOTIDE SEQUENCE [LARGE SCALE GENOMIC DNA]</scope>
    <source>
        <strain evidence="5 6">1348a</strain>
    </source>
</reference>
<comment type="caution">
    <text evidence="5">The sequence shown here is derived from an EMBL/GenBank/DDBJ whole genome shotgun (WGS) entry which is preliminary data.</text>
</comment>
<dbReference type="SUPFAM" id="SSF53756">
    <property type="entry name" value="UDP-Glycosyltransferase/glycogen phosphorylase"/>
    <property type="match status" value="1"/>
</dbReference>
<dbReference type="AlphaFoldDB" id="A0A2C5ZR99"/>
<dbReference type="Pfam" id="PF00982">
    <property type="entry name" value="Glyco_transf_20"/>
    <property type="match status" value="1"/>
</dbReference>
<sequence>MTVYICSLYLPKTIQFKLPPQPQRTRSNLTRPRASWQKSLSQSLAIGPSTPQPSLFDANDNLTPPKTPDGEMPSPGLFPNETAVRNLELPEAVTSAVAASPAAGSSASAPSRGTASSSVMASIPAWGHHPDQPRSRAKLPPRAEIFERTKTLDQAREIGRRGPAPPAPHLRSDSHDRIFSSAPWDVADADRGNGGLRHAVDAAVRDGSLGAHTWVGTIGMPTDALEGTKQRLDIEKALGDRNMLPVFCSDRDFDGHYNHFCKQILWPVFHYQMPDGPKSKTWEDHSWSYYVNVNRSFADRVVSRWKPGDVVWVHDYHLLLVPAMIRERLPKAKIGFFLHVAFPSSEVFKCLQVRNELLKGLLAANLIGFHIPEYTRHFLQTCKSLLPDVVDATCRGGVRLSNSRRIQVINLPIGIDPVSLDCYRGKPEVLRWVKTLQDQYKGKKLIVARDKLDHVRGVRQKLLAYELFLNANPEWREKAVLIQVALSSSEIKGDPLEATISDIVTRVNSSWANLAYQPVVYLKQEIAYPQYLALLSVADALMITSQRDGMNLTSHEYIYCQDGKIVPEKKHGCLILSEFTGTTSLFQGAEVAVNPWDYWQCAEAIKTALEMGDDEKATRWQKLIEAVTQNTGTHWLEEFMTCLDAAYKEGHWASDGVAEANAMTTGPEDEVAPGAWRRNHQ</sequence>
<dbReference type="PANTHER" id="PTHR10788">
    <property type="entry name" value="TREHALOSE-6-PHOSPHATE SYNTHASE"/>
    <property type="match status" value="1"/>
</dbReference>
<organism evidence="5 6">
    <name type="scientific">Ophiocordyceps australis</name>
    <dbReference type="NCBI Taxonomy" id="1399860"/>
    <lineage>
        <taxon>Eukaryota</taxon>
        <taxon>Fungi</taxon>
        <taxon>Dikarya</taxon>
        <taxon>Ascomycota</taxon>
        <taxon>Pezizomycotina</taxon>
        <taxon>Sordariomycetes</taxon>
        <taxon>Hypocreomycetidae</taxon>
        <taxon>Hypocreales</taxon>
        <taxon>Ophiocordycipitaceae</taxon>
        <taxon>Ophiocordyceps</taxon>
    </lineage>
</organism>
<feature type="region of interest" description="Disordered" evidence="4">
    <location>
        <begin position="19"/>
        <end position="80"/>
    </location>
</feature>
<keyword evidence="6" id="KW-1185">Reference proteome</keyword>
<evidence type="ECO:0000256" key="4">
    <source>
        <dbReference type="SAM" id="MobiDB-lite"/>
    </source>
</evidence>
<evidence type="ECO:0000256" key="3">
    <source>
        <dbReference type="ARBA" id="ARBA00022553"/>
    </source>
</evidence>
<evidence type="ECO:0000313" key="6">
    <source>
        <dbReference type="Proteomes" id="UP000224854"/>
    </source>
</evidence>
<dbReference type="GO" id="GO:0003825">
    <property type="term" value="F:alpha,alpha-trehalose-phosphate synthase (UDP-forming) activity"/>
    <property type="evidence" value="ECO:0007669"/>
    <property type="project" value="TreeGrafter"/>
</dbReference>
<dbReference type="Proteomes" id="UP000224854">
    <property type="component" value="Unassembled WGS sequence"/>
</dbReference>
<protein>
    <submittedName>
        <fullName evidence="5">Uncharacterized protein</fullName>
    </submittedName>
</protein>
<dbReference type="GO" id="GO:0005992">
    <property type="term" value="P:trehalose biosynthetic process"/>
    <property type="evidence" value="ECO:0007669"/>
    <property type="project" value="InterPro"/>
</dbReference>
<comment type="subcellular location">
    <subcellularLocation>
        <location evidence="1">Cytoplasm</location>
    </subcellularLocation>
</comment>
<evidence type="ECO:0000313" key="5">
    <source>
        <dbReference type="EMBL" id="PHH81841.1"/>
    </source>
</evidence>
<evidence type="ECO:0000256" key="2">
    <source>
        <dbReference type="ARBA" id="ARBA00022490"/>
    </source>
</evidence>